<dbReference type="InterPro" id="IPR002401">
    <property type="entry name" value="Cyt_P450_E_grp-I"/>
</dbReference>
<dbReference type="AlphaFoldDB" id="A0A2Z6M1M0"/>
<comment type="subcellular location">
    <subcellularLocation>
        <location evidence="2">Membrane</location>
        <topology evidence="2">Single-pass membrane protein</topology>
    </subcellularLocation>
</comment>
<evidence type="ECO:0008006" key="16">
    <source>
        <dbReference type="Google" id="ProtNLM"/>
    </source>
</evidence>
<evidence type="ECO:0000256" key="11">
    <source>
        <dbReference type="ARBA" id="ARBA00023136"/>
    </source>
</evidence>
<keyword evidence="9 12" id="KW-0408">Iron</keyword>
<dbReference type="Proteomes" id="UP000242715">
    <property type="component" value="Unassembled WGS sequence"/>
</dbReference>
<protein>
    <recommendedName>
        <fullName evidence="16">Cytochrome P450</fullName>
    </recommendedName>
</protein>
<keyword evidence="15" id="KW-1185">Reference proteome</keyword>
<dbReference type="InterPro" id="IPR001128">
    <property type="entry name" value="Cyt_P450"/>
</dbReference>
<evidence type="ECO:0000256" key="13">
    <source>
        <dbReference type="RuleBase" id="RU000461"/>
    </source>
</evidence>
<dbReference type="SUPFAM" id="SSF48264">
    <property type="entry name" value="Cytochrome P450"/>
    <property type="match status" value="1"/>
</dbReference>
<keyword evidence="4 12" id="KW-0349">Heme</keyword>
<evidence type="ECO:0000256" key="10">
    <source>
        <dbReference type="ARBA" id="ARBA00023033"/>
    </source>
</evidence>
<dbReference type="GO" id="GO:0016705">
    <property type="term" value="F:oxidoreductase activity, acting on paired donors, with incorporation or reduction of molecular oxygen"/>
    <property type="evidence" value="ECO:0007669"/>
    <property type="project" value="InterPro"/>
</dbReference>
<dbReference type="GO" id="GO:0020037">
    <property type="term" value="F:heme binding"/>
    <property type="evidence" value="ECO:0007669"/>
    <property type="project" value="InterPro"/>
</dbReference>
<keyword evidence="10 13" id="KW-0503">Monooxygenase</keyword>
<evidence type="ECO:0000256" key="2">
    <source>
        <dbReference type="ARBA" id="ARBA00004167"/>
    </source>
</evidence>
<comment type="cofactor">
    <cofactor evidence="1 12">
        <name>heme</name>
        <dbReference type="ChEBI" id="CHEBI:30413"/>
    </cofactor>
</comment>
<evidence type="ECO:0000256" key="8">
    <source>
        <dbReference type="ARBA" id="ARBA00023002"/>
    </source>
</evidence>
<dbReference type="PANTHER" id="PTHR47955">
    <property type="entry name" value="CYTOCHROME P450 FAMILY 71 PROTEIN"/>
    <property type="match status" value="1"/>
</dbReference>
<proteinExistence type="inferred from homology"/>
<evidence type="ECO:0000256" key="7">
    <source>
        <dbReference type="ARBA" id="ARBA00022989"/>
    </source>
</evidence>
<dbReference type="EMBL" id="DF973317">
    <property type="protein sequence ID" value="GAU25686.1"/>
    <property type="molecule type" value="Genomic_DNA"/>
</dbReference>
<evidence type="ECO:0000256" key="12">
    <source>
        <dbReference type="PIRSR" id="PIRSR602401-1"/>
    </source>
</evidence>
<dbReference type="InterPro" id="IPR017972">
    <property type="entry name" value="Cyt_P450_CS"/>
</dbReference>
<evidence type="ECO:0000256" key="5">
    <source>
        <dbReference type="ARBA" id="ARBA00022692"/>
    </source>
</evidence>
<reference evidence="15" key="1">
    <citation type="journal article" date="2017" name="Front. Plant Sci.">
        <title>Climate Clever Clovers: New Paradigm to Reduce the Environmental Footprint of Ruminants by Breeding Low Methanogenic Forages Utilizing Haplotype Variation.</title>
        <authorList>
            <person name="Kaur P."/>
            <person name="Appels R."/>
            <person name="Bayer P.E."/>
            <person name="Keeble-Gagnere G."/>
            <person name="Wang J."/>
            <person name="Hirakawa H."/>
            <person name="Shirasawa K."/>
            <person name="Vercoe P."/>
            <person name="Stefanova K."/>
            <person name="Durmic Z."/>
            <person name="Nichols P."/>
            <person name="Revell C."/>
            <person name="Isobe S.N."/>
            <person name="Edwards D."/>
            <person name="Erskine W."/>
        </authorList>
    </citation>
    <scope>NUCLEOTIDE SEQUENCE [LARGE SCALE GENOMIC DNA]</scope>
    <source>
        <strain evidence="15">cv. Daliak</strain>
    </source>
</reference>
<dbReference type="FunFam" id="1.10.630.10:FF:000126">
    <property type="entry name" value="Predicted protein"/>
    <property type="match status" value="1"/>
</dbReference>
<dbReference type="PRINTS" id="PR00463">
    <property type="entry name" value="EP450I"/>
</dbReference>
<dbReference type="PRINTS" id="PR00385">
    <property type="entry name" value="P450"/>
</dbReference>
<dbReference type="PANTHER" id="PTHR47955:SF22">
    <property type="entry name" value="CYTOCHROME P450 83B1-LIKE"/>
    <property type="match status" value="1"/>
</dbReference>
<dbReference type="GO" id="GO:0005506">
    <property type="term" value="F:iron ion binding"/>
    <property type="evidence" value="ECO:0007669"/>
    <property type="project" value="InterPro"/>
</dbReference>
<dbReference type="Gene3D" id="1.10.630.10">
    <property type="entry name" value="Cytochrome P450"/>
    <property type="match status" value="1"/>
</dbReference>
<comment type="similarity">
    <text evidence="3 13">Belongs to the cytochrome P450 family.</text>
</comment>
<feature type="binding site" description="axial binding residue" evidence="12">
    <location>
        <position position="237"/>
    </location>
    <ligand>
        <name>heme</name>
        <dbReference type="ChEBI" id="CHEBI:30413"/>
    </ligand>
    <ligandPart>
        <name>Fe</name>
        <dbReference type="ChEBI" id="CHEBI:18248"/>
    </ligandPart>
</feature>
<evidence type="ECO:0000256" key="1">
    <source>
        <dbReference type="ARBA" id="ARBA00001971"/>
    </source>
</evidence>
<keyword evidence="5" id="KW-0812">Transmembrane</keyword>
<sequence length="295" mass="34326">MLQEFQALLAEFFVSDYIPFMGWIDKLRGLHGRVDRNFKEFDKFYQEIIDEHLDPNRQQIVDEEDIVDVLLQLKRNHSFSFDFTFDHIKAVLVDMLVAATDTTSAAAVWTMTTLIKNPRVMRKVQEEIRNTGVKKDFLDEDDIQNFLYLKAVIKETLRLYLPAPLLVPRESREKCIISGYDIAAKTIVYVNAWAIQRDHNIWKNPEEFYPERFLESSINFIGQDFELIPFGAGPRICPGMPMAVASLELMLANLLYYFDWKLPHGLVNEDIDTEMLPGITQHKKNHLCLVANIHT</sequence>
<dbReference type="OrthoDB" id="2789670at2759"/>
<dbReference type="GO" id="GO:0004497">
    <property type="term" value="F:monooxygenase activity"/>
    <property type="evidence" value="ECO:0007669"/>
    <property type="project" value="UniProtKB-KW"/>
</dbReference>
<evidence type="ECO:0000313" key="15">
    <source>
        <dbReference type="Proteomes" id="UP000242715"/>
    </source>
</evidence>
<name>A0A2Z6M1M0_TRISU</name>
<keyword evidence="11" id="KW-0472">Membrane</keyword>
<dbReference type="InterPro" id="IPR036396">
    <property type="entry name" value="Cyt_P450_sf"/>
</dbReference>
<evidence type="ECO:0000256" key="4">
    <source>
        <dbReference type="ARBA" id="ARBA00022617"/>
    </source>
</evidence>
<dbReference type="PROSITE" id="PS00086">
    <property type="entry name" value="CYTOCHROME_P450"/>
    <property type="match status" value="1"/>
</dbReference>
<keyword evidence="6 12" id="KW-0479">Metal-binding</keyword>
<evidence type="ECO:0000256" key="6">
    <source>
        <dbReference type="ARBA" id="ARBA00022723"/>
    </source>
</evidence>
<evidence type="ECO:0000256" key="3">
    <source>
        <dbReference type="ARBA" id="ARBA00010617"/>
    </source>
</evidence>
<dbReference type="Pfam" id="PF00067">
    <property type="entry name" value="p450"/>
    <property type="match status" value="1"/>
</dbReference>
<organism evidence="14 15">
    <name type="scientific">Trifolium subterraneum</name>
    <name type="common">Subterranean clover</name>
    <dbReference type="NCBI Taxonomy" id="3900"/>
    <lineage>
        <taxon>Eukaryota</taxon>
        <taxon>Viridiplantae</taxon>
        <taxon>Streptophyta</taxon>
        <taxon>Embryophyta</taxon>
        <taxon>Tracheophyta</taxon>
        <taxon>Spermatophyta</taxon>
        <taxon>Magnoliopsida</taxon>
        <taxon>eudicotyledons</taxon>
        <taxon>Gunneridae</taxon>
        <taxon>Pentapetalae</taxon>
        <taxon>rosids</taxon>
        <taxon>fabids</taxon>
        <taxon>Fabales</taxon>
        <taxon>Fabaceae</taxon>
        <taxon>Papilionoideae</taxon>
        <taxon>50 kb inversion clade</taxon>
        <taxon>NPAAA clade</taxon>
        <taxon>Hologalegina</taxon>
        <taxon>IRL clade</taxon>
        <taxon>Trifolieae</taxon>
        <taxon>Trifolium</taxon>
    </lineage>
</organism>
<keyword evidence="7" id="KW-1133">Transmembrane helix</keyword>
<accession>A0A2Z6M1M0</accession>
<gene>
    <name evidence="14" type="ORF">TSUD_266130</name>
</gene>
<keyword evidence="8 13" id="KW-0560">Oxidoreductase</keyword>
<dbReference type="GO" id="GO:0016020">
    <property type="term" value="C:membrane"/>
    <property type="evidence" value="ECO:0007669"/>
    <property type="project" value="UniProtKB-SubCell"/>
</dbReference>
<evidence type="ECO:0000256" key="9">
    <source>
        <dbReference type="ARBA" id="ARBA00023004"/>
    </source>
</evidence>
<evidence type="ECO:0000313" key="14">
    <source>
        <dbReference type="EMBL" id="GAU25686.1"/>
    </source>
</evidence>